<organism evidence="1 2">
    <name type="scientific">Hathewaya limosa</name>
    <name type="common">Clostridium limosum</name>
    <dbReference type="NCBI Taxonomy" id="1536"/>
    <lineage>
        <taxon>Bacteria</taxon>
        <taxon>Bacillati</taxon>
        <taxon>Bacillota</taxon>
        <taxon>Clostridia</taxon>
        <taxon>Eubacteriales</taxon>
        <taxon>Clostridiaceae</taxon>
        <taxon>Hathewaya</taxon>
    </lineage>
</organism>
<dbReference type="EMBL" id="JAUSWN010000013">
    <property type="protein sequence ID" value="MDQ0480019.1"/>
    <property type="molecule type" value="Genomic_DNA"/>
</dbReference>
<evidence type="ECO:0000313" key="2">
    <source>
        <dbReference type="Proteomes" id="UP001224418"/>
    </source>
</evidence>
<accession>A0ABU0JSF7</accession>
<sequence>MNNILLSIDWDYFIPIKKEWTGSYIENRRNIIGLWYKRYIKGEQCGENIEKYLYVDKEAKEFWKNIKKLFSFTTSMPVYISESHKISYEIAKKYNCTEVISFDAHSDLGYGGVQSLDYEVNCANWLGKLLKEGSVKKAKIIYSKYTMECKEEFEEITNKYDVQFKKFKCNFNNNNNIKRDISAIHICRSGAWTPPWLDDKFFEFVKRCNFSYKNIDCNKREWNVGNLTLADRLTYLI</sequence>
<gene>
    <name evidence="1" type="ORF">QOZ93_001762</name>
</gene>
<proteinExistence type="predicted"/>
<keyword evidence="2" id="KW-1185">Reference proteome</keyword>
<comment type="caution">
    <text evidence="1">The sequence shown here is derived from an EMBL/GenBank/DDBJ whole genome shotgun (WGS) entry which is preliminary data.</text>
</comment>
<evidence type="ECO:0000313" key="1">
    <source>
        <dbReference type="EMBL" id="MDQ0480019.1"/>
    </source>
</evidence>
<reference evidence="1 2" key="1">
    <citation type="submission" date="2023-07" db="EMBL/GenBank/DDBJ databases">
        <title>Genomic Encyclopedia of Type Strains, Phase IV (KMG-IV): sequencing the most valuable type-strain genomes for metagenomic binning, comparative biology and taxonomic classification.</title>
        <authorList>
            <person name="Goeker M."/>
        </authorList>
    </citation>
    <scope>NUCLEOTIDE SEQUENCE [LARGE SCALE GENOMIC DNA]</scope>
    <source>
        <strain evidence="1 2">DSM 1400</strain>
    </source>
</reference>
<name>A0ABU0JSF7_HATLI</name>
<dbReference type="Proteomes" id="UP001224418">
    <property type="component" value="Unassembled WGS sequence"/>
</dbReference>
<protein>
    <recommendedName>
        <fullName evidence="3">Arginase</fullName>
    </recommendedName>
</protein>
<evidence type="ECO:0008006" key="3">
    <source>
        <dbReference type="Google" id="ProtNLM"/>
    </source>
</evidence>
<dbReference type="RefSeq" id="WP_307355927.1">
    <property type="nucleotide sequence ID" value="NZ_BAAACJ010000030.1"/>
</dbReference>